<dbReference type="SMART" id="SM00388">
    <property type="entry name" value="HisKA"/>
    <property type="match status" value="1"/>
</dbReference>
<dbReference type="Gene3D" id="3.30.565.10">
    <property type="entry name" value="Histidine kinase-like ATPase, C-terminal domain"/>
    <property type="match status" value="1"/>
</dbReference>
<keyword evidence="7" id="KW-0418">Kinase</keyword>
<evidence type="ECO:0000256" key="8">
    <source>
        <dbReference type="ARBA" id="ARBA00022989"/>
    </source>
</evidence>
<keyword evidence="6 10" id="KW-0812">Transmembrane</keyword>
<dbReference type="Proteomes" id="UP000634455">
    <property type="component" value="Unassembled WGS sequence"/>
</dbReference>
<dbReference type="SUPFAM" id="SSF55874">
    <property type="entry name" value="ATPase domain of HSP90 chaperone/DNA topoisomerase II/histidine kinase"/>
    <property type="match status" value="1"/>
</dbReference>
<evidence type="ECO:0000256" key="2">
    <source>
        <dbReference type="ARBA" id="ARBA00004370"/>
    </source>
</evidence>
<evidence type="ECO:0000256" key="6">
    <source>
        <dbReference type="ARBA" id="ARBA00022692"/>
    </source>
</evidence>
<name>A0ABQ3D0F4_9RHOB</name>
<dbReference type="InterPro" id="IPR036097">
    <property type="entry name" value="HisK_dim/P_sf"/>
</dbReference>
<dbReference type="PANTHER" id="PTHR45436:SF5">
    <property type="entry name" value="SENSOR HISTIDINE KINASE TRCS"/>
    <property type="match status" value="1"/>
</dbReference>
<dbReference type="EMBL" id="BMZF01000003">
    <property type="protein sequence ID" value="GHA50150.1"/>
    <property type="molecule type" value="Genomic_DNA"/>
</dbReference>
<evidence type="ECO:0000256" key="10">
    <source>
        <dbReference type="SAM" id="Phobius"/>
    </source>
</evidence>
<dbReference type="EC" id="2.7.13.3" evidence="3"/>
<dbReference type="InterPro" id="IPR050428">
    <property type="entry name" value="TCS_sensor_his_kinase"/>
</dbReference>
<dbReference type="InterPro" id="IPR005467">
    <property type="entry name" value="His_kinase_dom"/>
</dbReference>
<dbReference type="PANTHER" id="PTHR45436">
    <property type="entry name" value="SENSOR HISTIDINE KINASE YKOH"/>
    <property type="match status" value="1"/>
</dbReference>
<feature type="transmembrane region" description="Helical" evidence="10">
    <location>
        <begin position="12"/>
        <end position="32"/>
    </location>
</feature>
<dbReference type="Pfam" id="PF00512">
    <property type="entry name" value="HisKA"/>
    <property type="match status" value="1"/>
</dbReference>
<keyword evidence="5" id="KW-0808">Transferase</keyword>
<evidence type="ECO:0000313" key="13">
    <source>
        <dbReference type="Proteomes" id="UP000634455"/>
    </source>
</evidence>
<feature type="transmembrane region" description="Helical" evidence="10">
    <location>
        <begin position="162"/>
        <end position="181"/>
    </location>
</feature>
<comment type="subcellular location">
    <subcellularLocation>
        <location evidence="2">Membrane</location>
    </subcellularLocation>
</comment>
<evidence type="ECO:0000256" key="4">
    <source>
        <dbReference type="ARBA" id="ARBA00022553"/>
    </source>
</evidence>
<dbReference type="InterPro" id="IPR003661">
    <property type="entry name" value="HisK_dim/P_dom"/>
</dbReference>
<dbReference type="Gene3D" id="1.10.287.130">
    <property type="match status" value="1"/>
</dbReference>
<dbReference type="SUPFAM" id="SSF47384">
    <property type="entry name" value="Homodimeric domain of signal transducing histidine kinase"/>
    <property type="match status" value="1"/>
</dbReference>
<evidence type="ECO:0000256" key="5">
    <source>
        <dbReference type="ARBA" id="ARBA00022679"/>
    </source>
</evidence>
<evidence type="ECO:0000256" key="1">
    <source>
        <dbReference type="ARBA" id="ARBA00000085"/>
    </source>
</evidence>
<keyword evidence="8 10" id="KW-1133">Transmembrane helix</keyword>
<evidence type="ECO:0000259" key="11">
    <source>
        <dbReference type="PROSITE" id="PS50109"/>
    </source>
</evidence>
<gene>
    <name evidence="12" type="ORF">GCM10008927_13880</name>
</gene>
<protein>
    <recommendedName>
        <fullName evidence="3">histidine kinase</fullName>
        <ecNumber evidence="3">2.7.13.3</ecNumber>
    </recommendedName>
</protein>
<dbReference type="InterPro" id="IPR004358">
    <property type="entry name" value="Sig_transdc_His_kin-like_C"/>
</dbReference>
<dbReference type="CDD" id="cd00075">
    <property type="entry name" value="HATPase"/>
    <property type="match status" value="1"/>
</dbReference>
<keyword evidence="9 10" id="KW-0472">Membrane</keyword>
<evidence type="ECO:0000313" key="12">
    <source>
        <dbReference type="EMBL" id="GHA50150.1"/>
    </source>
</evidence>
<comment type="caution">
    <text evidence="12">The sequence shown here is derived from an EMBL/GenBank/DDBJ whole genome shotgun (WGS) entry which is preliminary data.</text>
</comment>
<dbReference type="SMART" id="SM00387">
    <property type="entry name" value="HATPase_c"/>
    <property type="match status" value="1"/>
</dbReference>
<organism evidence="12 13">
    <name type="scientific">Paramylibacter ulvae</name>
    <dbReference type="NCBI Taxonomy" id="1651968"/>
    <lineage>
        <taxon>Bacteria</taxon>
        <taxon>Pseudomonadati</taxon>
        <taxon>Pseudomonadota</taxon>
        <taxon>Alphaproteobacteria</taxon>
        <taxon>Rhodobacterales</taxon>
        <taxon>Paracoccaceae</taxon>
        <taxon>Paramylibacter</taxon>
    </lineage>
</organism>
<proteinExistence type="predicted"/>
<dbReference type="PROSITE" id="PS50109">
    <property type="entry name" value="HIS_KIN"/>
    <property type="match status" value="1"/>
</dbReference>
<dbReference type="InterPro" id="IPR003594">
    <property type="entry name" value="HATPase_dom"/>
</dbReference>
<sequence>MMFFNSLSGRFLLLTVVFIMLAEILIFVPSVARFRYEYLHERLERSQIASLALLAAPDDMVNPELEAELLDNANVLNVVLRRDDLRELVLSSEMPALVAQTYDLRNNSAWTLIKDGFATLLNREDRVIRVMGYPVKDAGQLIEISMNERPLHDALLDYGYNILWLSLVISSITSLLLFFAVRRLIVQPTNRVIRQMRNFESAPEDRNNIIQPKRGIKELYEAEVALQSMEKQIHKSLRQKERLAALGGAVSKISHDLRNILTTTQLLADRMEMSDDPRVQKTAPKLVSSLSRAVNLCERTLMYGKAEEAEPDIKELSLYKLIEDVAENERLPLDGSDVSIEVDINKSLRVAADEEQLHRVISNLVRNAGQVLAARKANGVINLTASDTPDTWDILIRDNGPGLPAKALDNLFTAFEGGARAGGSGLGLAISAELVKGHGGKLELVETGENGTLFRVSLPKNHDEINTK</sequence>
<evidence type="ECO:0000256" key="9">
    <source>
        <dbReference type="ARBA" id="ARBA00023136"/>
    </source>
</evidence>
<dbReference type="Pfam" id="PF02518">
    <property type="entry name" value="HATPase_c"/>
    <property type="match status" value="1"/>
</dbReference>
<evidence type="ECO:0000256" key="7">
    <source>
        <dbReference type="ARBA" id="ARBA00022777"/>
    </source>
</evidence>
<evidence type="ECO:0000256" key="3">
    <source>
        <dbReference type="ARBA" id="ARBA00012438"/>
    </source>
</evidence>
<keyword evidence="13" id="KW-1185">Reference proteome</keyword>
<accession>A0ABQ3D0F4</accession>
<dbReference type="PRINTS" id="PR00344">
    <property type="entry name" value="BCTRLSENSOR"/>
</dbReference>
<dbReference type="RefSeq" id="WP_229802132.1">
    <property type="nucleotide sequence ID" value="NZ_BMZF01000003.1"/>
</dbReference>
<reference evidence="13" key="1">
    <citation type="journal article" date="2019" name="Int. J. Syst. Evol. Microbiol.">
        <title>The Global Catalogue of Microorganisms (GCM) 10K type strain sequencing project: providing services to taxonomists for standard genome sequencing and annotation.</title>
        <authorList>
            <consortium name="The Broad Institute Genomics Platform"/>
            <consortium name="The Broad Institute Genome Sequencing Center for Infectious Disease"/>
            <person name="Wu L."/>
            <person name="Ma J."/>
        </authorList>
    </citation>
    <scope>NUCLEOTIDE SEQUENCE [LARGE SCALE GENOMIC DNA]</scope>
    <source>
        <strain evidence="13">KCTC 32465</strain>
    </source>
</reference>
<feature type="domain" description="Histidine kinase" evidence="11">
    <location>
        <begin position="252"/>
        <end position="462"/>
    </location>
</feature>
<dbReference type="InterPro" id="IPR036890">
    <property type="entry name" value="HATPase_C_sf"/>
</dbReference>
<keyword evidence="4" id="KW-0597">Phosphoprotein</keyword>
<comment type="catalytic activity">
    <reaction evidence="1">
        <text>ATP + protein L-histidine = ADP + protein N-phospho-L-histidine.</text>
        <dbReference type="EC" id="2.7.13.3"/>
    </reaction>
</comment>